<dbReference type="SUPFAM" id="SSF50104">
    <property type="entry name" value="Translation proteins SH3-like domain"/>
    <property type="match status" value="1"/>
</dbReference>
<evidence type="ECO:0008006" key="5">
    <source>
        <dbReference type="Google" id="ProtNLM"/>
    </source>
</evidence>
<name>A0A1M6JJ66_9FIRM</name>
<organism evidence="3 4">
    <name type="scientific">Hespellia stercorisuis DSM 15480</name>
    <dbReference type="NCBI Taxonomy" id="1121950"/>
    <lineage>
        <taxon>Bacteria</taxon>
        <taxon>Bacillati</taxon>
        <taxon>Bacillota</taxon>
        <taxon>Clostridia</taxon>
        <taxon>Lachnospirales</taxon>
        <taxon>Lachnospiraceae</taxon>
        <taxon>Hespellia</taxon>
    </lineage>
</organism>
<dbReference type="InterPro" id="IPR014722">
    <property type="entry name" value="Rib_uL2_dom2"/>
</dbReference>
<keyword evidence="1" id="KW-0689">Ribosomal protein</keyword>
<dbReference type="InterPro" id="IPR008991">
    <property type="entry name" value="Translation_prot_SH3-like_sf"/>
</dbReference>
<evidence type="ECO:0000256" key="1">
    <source>
        <dbReference type="ARBA" id="ARBA00022980"/>
    </source>
</evidence>
<dbReference type="GO" id="GO:0005840">
    <property type="term" value="C:ribosome"/>
    <property type="evidence" value="ECO:0007669"/>
    <property type="project" value="UniProtKB-KW"/>
</dbReference>
<accession>A0A1M6JJ66</accession>
<gene>
    <name evidence="3" type="ORF">SAMN02745243_00662</name>
</gene>
<dbReference type="OrthoDB" id="1683515at2"/>
<dbReference type="GO" id="GO:1990904">
    <property type="term" value="C:ribonucleoprotein complex"/>
    <property type="evidence" value="ECO:0007669"/>
    <property type="project" value="UniProtKB-KW"/>
</dbReference>
<evidence type="ECO:0000313" key="4">
    <source>
        <dbReference type="Proteomes" id="UP000184301"/>
    </source>
</evidence>
<proteinExistence type="predicted"/>
<dbReference type="STRING" id="1121950.SAMN02745243_00662"/>
<evidence type="ECO:0000313" key="3">
    <source>
        <dbReference type="EMBL" id="SHJ46655.1"/>
    </source>
</evidence>
<dbReference type="AlphaFoldDB" id="A0A1M6JJ66"/>
<dbReference type="Gene3D" id="2.30.30.30">
    <property type="match status" value="1"/>
</dbReference>
<sequence length="88" mass="10131">MSECKPGMLVRSLAGHDKGSIYIILRVEDNHVILADGKYKTICRSKKKNRKHIQIICRQYDIAAMNDVEIKKTIKDYEMERGLGHVKS</sequence>
<dbReference type="RefSeq" id="WP_073105010.1">
    <property type="nucleotide sequence ID" value="NZ_FQZY01000009.1"/>
</dbReference>
<keyword evidence="2" id="KW-0687">Ribonucleoprotein</keyword>
<dbReference type="Proteomes" id="UP000184301">
    <property type="component" value="Unassembled WGS sequence"/>
</dbReference>
<protein>
    <recommendedName>
        <fullName evidence="5">Ribosomal protein L14E/L6E/L27E</fullName>
    </recommendedName>
</protein>
<dbReference type="CDD" id="cd06088">
    <property type="entry name" value="KOW_RPL14"/>
    <property type="match status" value="1"/>
</dbReference>
<keyword evidence="4" id="KW-1185">Reference proteome</keyword>
<dbReference type="InterPro" id="IPR041985">
    <property type="entry name" value="Ribosomal_eL14_KOW"/>
</dbReference>
<dbReference type="EMBL" id="FQZY01000009">
    <property type="protein sequence ID" value="SHJ46655.1"/>
    <property type="molecule type" value="Genomic_DNA"/>
</dbReference>
<evidence type="ECO:0000256" key="2">
    <source>
        <dbReference type="ARBA" id="ARBA00023274"/>
    </source>
</evidence>
<reference evidence="3 4" key="1">
    <citation type="submission" date="2016-11" db="EMBL/GenBank/DDBJ databases">
        <authorList>
            <person name="Jaros S."/>
            <person name="Januszkiewicz K."/>
            <person name="Wedrychowicz H."/>
        </authorList>
    </citation>
    <scope>NUCLEOTIDE SEQUENCE [LARGE SCALE GENOMIC DNA]</scope>
    <source>
        <strain evidence="3 4">DSM 15480</strain>
    </source>
</reference>